<dbReference type="GO" id="GO:0005737">
    <property type="term" value="C:cytoplasm"/>
    <property type="evidence" value="ECO:0007669"/>
    <property type="project" value="TreeGrafter"/>
</dbReference>
<comment type="caution">
    <text evidence="4">The sequence shown here is derived from an EMBL/GenBank/DDBJ whole genome shotgun (WGS) entry which is preliminary data.</text>
</comment>
<feature type="domain" description="Epg5-like TPR" evidence="3">
    <location>
        <begin position="670"/>
        <end position="821"/>
    </location>
</feature>
<organism evidence="4 5">
    <name type="scientific">Rhizoclosmatium globosum</name>
    <dbReference type="NCBI Taxonomy" id="329046"/>
    <lineage>
        <taxon>Eukaryota</taxon>
        <taxon>Fungi</taxon>
        <taxon>Fungi incertae sedis</taxon>
        <taxon>Chytridiomycota</taxon>
        <taxon>Chytridiomycota incertae sedis</taxon>
        <taxon>Chytridiomycetes</taxon>
        <taxon>Chytridiales</taxon>
        <taxon>Chytriomycetaceae</taxon>
        <taxon>Rhizoclosmatium</taxon>
    </lineage>
</organism>
<proteinExistence type="inferred from homology"/>
<dbReference type="Proteomes" id="UP000193642">
    <property type="component" value="Unassembled WGS sequence"/>
</dbReference>
<name>A0A1Y2CNJ6_9FUNG</name>
<comment type="similarity">
    <text evidence="1">Belongs to the EPG5 family.</text>
</comment>
<dbReference type="InterPro" id="IPR051436">
    <property type="entry name" value="Autophagy-related_EPG5"/>
</dbReference>
<dbReference type="InterPro" id="IPR058750">
    <property type="entry name" value="TPR_Epg5"/>
</dbReference>
<gene>
    <name evidence="4" type="ORF">BCR33DRAFT_40087</name>
</gene>
<dbReference type="EMBL" id="MCGO01000011">
    <property type="protein sequence ID" value="ORY48609.1"/>
    <property type="molecule type" value="Genomic_DNA"/>
</dbReference>
<sequence>MYWSFLEGCLTLFKADTGVIGTSKDRHLLRVFAVTNFVLERLSRGLFLFSSRRYSDILKAIARAVVNVIRILEDSVKTAFEASQIDFKLIVNSTLSTTVQAELDGCFVRAVSILLNRTRAGSWEYLTTLPCDILSDHMKFFLVNSILNGEPLSLRNLRRQMESTHDLCNFEESNPSGVAKMIASNDIEAKYLLSFLVRICTSGADSGYQSRLKEIIAKVVFYFGFLDVEYRDPLHFESCELLSTLCHTQPSLISLVVSWTRKHFAVMGHLSISLFQKLPLTLWCPNTPDFDGFIAMLRDSFKSDKFELAKVVLGGLNWGLKHQSTDLFIPRPFHRFLALSLCNLYLDRVAKVPMFSVSSALSTTAKLRKGELSGLLPTINSGETEFYDWCWNLVVGLSLYQQPTSLNTYALDSNAVMRNKPFEVLESAQLATLRGVMKTKSLAAFTLLMISDVGHSIAAFERDGWSMMQLLLDEGRYEAVTCVVNELFLAFAFTEGFEFTGTKSFTTFFTSFLKACPRSLFSPSKLGLNFGHSNTVATVQWFLLWSRVAFADTDWIHNRTCLQLLDSLAQISVINDQYHILTNEFQREYARLIALYQRFTSHSMSFLNPVESLYTVANTIGEYLSSYPTLVTGVSSEWYSSIPSSMRGNQPAAETEFVWFAFLALIAETQVESEMRMQIGHELSKDSQVSVNGVVKKLPKPLSLFSIYRLATQIVECKVYHSLLPLMLQVFFSLYFERAQNPAVNMNALFGFRFFSDSRSTLDKIQMKLSQTIQELSSSDSMDLSVFDRERLIKLYKASFKWIKEPVLLSPNLYLGHLDASFSPSELATVMNQSPCTLNELWPGYVSIDLFKNLFQPGDKTPHQPSVPSLSKTNSPGFDLYVKETSLPGIPWVLRPTVILSSSQTTLEVATKILKDDYASLLTKARDSSKIDVDYSKHDSEFIALLSQLYTNATKTGRYERKCGGSCTGAAQFRYTYEEVGLQRNIKQALKENRSHFETLSEWDNVDSRVCIGALRVVRIIEWMKHCEESGQGDKEKLEALFVPFFFKMVCLDESIRRYPPFVMILDRAVQLIGGLFVRGSRSHTMKMFEVIQRGGGDMKAVIDAFNPAVAVDEFCEMYAECSEQANVSTALLQKFDVVGWLNQCDSETQDNMFRVLCTIFERIESGKLTASREVFNSHLTKLDEFMSHPSLGNRLVGYIMHLISFYSEGTISKEVIISVRKTINSKLDFSVEQVTGFELFELHLSRSQSMDLLKRLNDCLGAFFVNYATGIYGFDHEKLQFVLELLVMIYCSKPLYSMLSETDRLEVISQFRRSCWLSLGADVAEDAGSLTLKPWCFQDDDNFAQALSSLLFCSYSKVFRSLAMVDNMVFELWSTLSSVVRLNAPSYVVTTLYARSKIIPWTSFIATSSVADEIWEWKEQGVWGVEVQQFVASILSSCQWPPNADVRLLYLIYLLISNADILWPVSAERVSFFNLVVNKSRPSTSTIYLTCDHLFKLVSLLPRKWPNSRCKSVLNFDTDSSFGFCIINLRYLIDSAMRELDYEERVKILNGYLFELLTVQLTTTGSNSSLNDVGTFDFAKVPSIIAEMTGRVDTRPLVSQGLLAHSLTGLFSVVNTADRTNFPKIWDGITLSLQQSPNPLVWISLSCKQLASTEVMAILTEKAIARYIGSSTSWTAVTAVLQVPQLDSEGFTSNCLHHGLTFTLYTIALQQLHKISSSKDLQQQRSQRTTLGEQISLWILKLNHSSLPLHDPQEKLLPLLDLFAQLLSQELQSLHDLPRHHSRLYSLVPSLAEVILKWSEPANAGLWTSLGLTPKIQFPPAFRVFCKGYATFLAMNLTGALENDEDGVQREQFLGRVSVLKTSREYEEVGGYIDVCLDVLKEGKGLESGWEVARRMAGFSDIVRRGVLVMII</sequence>
<evidence type="ECO:0000256" key="1">
    <source>
        <dbReference type="ARBA" id="ARBA00010948"/>
    </source>
</evidence>
<evidence type="ECO:0000256" key="2">
    <source>
        <dbReference type="ARBA" id="ARBA00023006"/>
    </source>
</evidence>
<protein>
    <recommendedName>
        <fullName evidence="3">Epg5-like TPR domain-containing protein</fullName>
    </recommendedName>
</protein>
<evidence type="ECO:0000313" key="4">
    <source>
        <dbReference type="EMBL" id="ORY48609.1"/>
    </source>
</evidence>
<dbReference type="GO" id="GO:0097352">
    <property type="term" value="P:autophagosome maturation"/>
    <property type="evidence" value="ECO:0007669"/>
    <property type="project" value="TreeGrafter"/>
</dbReference>
<keyword evidence="5" id="KW-1185">Reference proteome</keyword>
<dbReference type="Pfam" id="PF26573">
    <property type="entry name" value="TPR_Epg5_2"/>
    <property type="match status" value="1"/>
</dbReference>
<dbReference type="PANTHER" id="PTHR31139">
    <property type="entry name" value="ECTOPIC P GRANULES PROTEIN 5 HOMOLOG"/>
    <property type="match status" value="1"/>
</dbReference>
<dbReference type="OrthoDB" id="75419at2759"/>
<dbReference type="STRING" id="329046.A0A1Y2CNJ6"/>
<evidence type="ECO:0000313" key="5">
    <source>
        <dbReference type="Proteomes" id="UP000193642"/>
    </source>
</evidence>
<dbReference type="PANTHER" id="PTHR31139:SF4">
    <property type="entry name" value="ECTOPIC P GRANULES PROTEIN 5 HOMOLOG"/>
    <property type="match status" value="1"/>
</dbReference>
<accession>A0A1Y2CNJ6</accession>
<keyword evidence="2" id="KW-0072">Autophagy</keyword>
<reference evidence="4 5" key="1">
    <citation type="submission" date="2016-07" db="EMBL/GenBank/DDBJ databases">
        <title>Pervasive Adenine N6-methylation of Active Genes in Fungi.</title>
        <authorList>
            <consortium name="DOE Joint Genome Institute"/>
            <person name="Mondo S.J."/>
            <person name="Dannebaum R.O."/>
            <person name="Kuo R.C."/>
            <person name="Labutti K."/>
            <person name="Haridas S."/>
            <person name="Kuo A."/>
            <person name="Salamov A."/>
            <person name="Ahrendt S.R."/>
            <person name="Lipzen A."/>
            <person name="Sullivan W."/>
            <person name="Andreopoulos W.B."/>
            <person name="Clum A."/>
            <person name="Lindquist E."/>
            <person name="Daum C."/>
            <person name="Ramamoorthy G.K."/>
            <person name="Gryganskyi A."/>
            <person name="Culley D."/>
            <person name="Magnuson J.K."/>
            <person name="James T.Y."/>
            <person name="O'Malley M.A."/>
            <person name="Stajich J.E."/>
            <person name="Spatafora J.W."/>
            <person name="Visel A."/>
            <person name="Grigoriev I.V."/>
        </authorList>
    </citation>
    <scope>NUCLEOTIDE SEQUENCE [LARGE SCALE GENOMIC DNA]</scope>
    <source>
        <strain evidence="4 5">JEL800</strain>
    </source>
</reference>
<evidence type="ECO:0000259" key="3">
    <source>
        <dbReference type="Pfam" id="PF26573"/>
    </source>
</evidence>